<name>A0A917DKA2_9SPHN</name>
<protein>
    <submittedName>
        <fullName evidence="2">Uncharacterized protein</fullName>
    </submittedName>
</protein>
<comment type="caution">
    <text evidence="2">The sequence shown here is derived from an EMBL/GenBank/DDBJ whole genome shotgun (WGS) entry which is preliminary data.</text>
</comment>
<organism evidence="2 3">
    <name type="scientific">Croceicoccus pelagius</name>
    <dbReference type="NCBI Taxonomy" id="1703341"/>
    <lineage>
        <taxon>Bacteria</taxon>
        <taxon>Pseudomonadati</taxon>
        <taxon>Pseudomonadota</taxon>
        <taxon>Alphaproteobacteria</taxon>
        <taxon>Sphingomonadales</taxon>
        <taxon>Erythrobacteraceae</taxon>
        <taxon>Croceicoccus</taxon>
    </lineage>
</organism>
<dbReference type="AlphaFoldDB" id="A0A917DKA2"/>
<accession>A0A917DKA2</accession>
<feature type="transmembrane region" description="Helical" evidence="1">
    <location>
        <begin position="6"/>
        <end position="25"/>
    </location>
</feature>
<evidence type="ECO:0000313" key="3">
    <source>
        <dbReference type="Proteomes" id="UP000598997"/>
    </source>
</evidence>
<keyword evidence="1" id="KW-0472">Membrane</keyword>
<reference evidence="2 3" key="1">
    <citation type="journal article" date="2014" name="Int. J. Syst. Evol. Microbiol.">
        <title>Complete genome sequence of Corynebacterium casei LMG S-19264T (=DSM 44701T), isolated from a smear-ripened cheese.</title>
        <authorList>
            <consortium name="US DOE Joint Genome Institute (JGI-PGF)"/>
            <person name="Walter F."/>
            <person name="Albersmeier A."/>
            <person name="Kalinowski J."/>
            <person name="Ruckert C."/>
        </authorList>
    </citation>
    <scope>NUCLEOTIDE SEQUENCE [LARGE SCALE GENOMIC DNA]</scope>
    <source>
        <strain evidence="2 3">CGMCC 1.15358</strain>
    </source>
</reference>
<keyword evidence="1" id="KW-1133">Transmembrane helix</keyword>
<keyword evidence="3" id="KW-1185">Reference proteome</keyword>
<gene>
    <name evidence="2" type="ORF">GCM10010989_21640</name>
</gene>
<keyword evidence="1" id="KW-0812">Transmembrane</keyword>
<evidence type="ECO:0000256" key="1">
    <source>
        <dbReference type="SAM" id="Phobius"/>
    </source>
</evidence>
<dbReference type="RefSeq" id="WP_172807455.1">
    <property type="nucleotide sequence ID" value="NZ_BMIO01000006.1"/>
</dbReference>
<proteinExistence type="predicted"/>
<evidence type="ECO:0000313" key="2">
    <source>
        <dbReference type="EMBL" id="GGD47027.1"/>
    </source>
</evidence>
<sequence length="57" mass="6343">MTTLAIVSIVSMLGWLVLAVASYRSYDLPKVKMLRQIAMWVVLFTIIALILKGLGFS</sequence>
<dbReference type="Proteomes" id="UP000598997">
    <property type="component" value="Unassembled WGS sequence"/>
</dbReference>
<feature type="transmembrane region" description="Helical" evidence="1">
    <location>
        <begin position="37"/>
        <end position="56"/>
    </location>
</feature>
<dbReference type="EMBL" id="BMIO01000006">
    <property type="protein sequence ID" value="GGD47027.1"/>
    <property type="molecule type" value="Genomic_DNA"/>
</dbReference>